<protein>
    <submittedName>
        <fullName evidence="1">Uncharacterized protein</fullName>
    </submittedName>
</protein>
<evidence type="ECO:0000313" key="1">
    <source>
        <dbReference type="EMBL" id="GBL93748.1"/>
    </source>
</evidence>
<organism evidence="1 2">
    <name type="scientific">Araneus ventricosus</name>
    <name type="common">Orbweaver spider</name>
    <name type="synonym">Epeira ventricosa</name>
    <dbReference type="NCBI Taxonomy" id="182803"/>
    <lineage>
        <taxon>Eukaryota</taxon>
        <taxon>Metazoa</taxon>
        <taxon>Ecdysozoa</taxon>
        <taxon>Arthropoda</taxon>
        <taxon>Chelicerata</taxon>
        <taxon>Arachnida</taxon>
        <taxon>Araneae</taxon>
        <taxon>Araneomorphae</taxon>
        <taxon>Entelegynae</taxon>
        <taxon>Araneoidea</taxon>
        <taxon>Araneidae</taxon>
        <taxon>Araneus</taxon>
    </lineage>
</organism>
<name>A0A4Y2BNW0_ARAVE</name>
<evidence type="ECO:0000313" key="2">
    <source>
        <dbReference type="Proteomes" id="UP000499080"/>
    </source>
</evidence>
<dbReference type="EMBL" id="BGPR01000096">
    <property type="protein sequence ID" value="GBL93748.1"/>
    <property type="molecule type" value="Genomic_DNA"/>
</dbReference>
<keyword evidence="2" id="KW-1185">Reference proteome</keyword>
<dbReference type="Proteomes" id="UP000499080">
    <property type="component" value="Unassembled WGS sequence"/>
</dbReference>
<sequence length="175" mass="19762">MDMFSLFSTMQITTFELCVDGHRIFHAMGGVQCVTPSSAVQTSSCIPQPKIITTEKVVGKFGFFPIFTHDWPKNHGLNRLVMEDVFSMKLLSMDAEIGTTYHQIWMAGPKSVEEPHKGWSGFMEIAAGKRCYDESAVIPFPFANLQPSNPTSINTCLRFEAEECRKRQQRCICDI</sequence>
<proteinExistence type="predicted"/>
<comment type="caution">
    <text evidence="1">The sequence shown here is derived from an EMBL/GenBank/DDBJ whole genome shotgun (WGS) entry which is preliminary data.</text>
</comment>
<accession>A0A4Y2BNW0</accession>
<gene>
    <name evidence="1" type="ORF">AVEN_166786_1</name>
</gene>
<reference evidence="1 2" key="1">
    <citation type="journal article" date="2019" name="Sci. Rep.">
        <title>Orb-weaving spider Araneus ventricosus genome elucidates the spidroin gene catalogue.</title>
        <authorList>
            <person name="Kono N."/>
            <person name="Nakamura H."/>
            <person name="Ohtoshi R."/>
            <person name="Moran D.A.P."/>
            <person name="Shinohara A."/>
            <person name="Yoshida Y."/>
            <person name="Fujiwara M."/>
            <person name="Mori M."/>
            <person name="Tomita M."/>
            <person name="Arakawa K."/>
        </authorList>
    </citation>
    <scope>NUCLEOTIDE SEQUENCE [LARGE SCALE GENOMIC DNA]</scope>
</reference>
<dbReference type="OrthoDB" id="7699940at2759"/>
<dbReference type="AlphaFoldDB" id="A0A4Y2BNW0"/>